<dbReference type="GO" id="GO:0055085">
    <property type="term" value="P:transmembrane transport"/>
    <property type="evidence" value="ECO:0007669"/>
    <property type="project" value="InterPro"/>
</dbReference>
<keyword evidence="4 7" id="KW-0812">Transmembrane</keyword>
<sequence length="326" mass="34906">MAFLLRRCLHAAFVLMAVSLLVFCAIHLIGNPVELLIDPQASADDIARTTHALGLDQPLWRQYLLFVERAASGDLGRSFVQGAPVLDLIAERLPATLELASVALLIAVGLGVPLGLRLAVHPGGIFSRGVALLSMLGFSLPTFWVGLLLILLFAVQLGWLPPGGRVAGQTLLGIPVSFLSIEGWKHLLLPAINLALFNTALMIRVVRAGAADALGRDYVRFARARGLAQSRIVGVHVLKNIAIPLVTLMGLEFGSLIAFAVVTETVFGWPGMGKLLIDSINALDRPVVVAYLLVTTTLFVAINLGVDIIYTLLDPRIKLNEDSGHA</sequence>
<dbReference type="Proteomes" id="UP000742786">
    <property type="component" value="Unassembled WGS sequence"/>
</dbReference>
<gene>
    <name evidence="9" type="ORF">GTOL_10982</name>
</gene>
<evidence type="ECO:0000256" key="6">
    <source>
        <dbReference type="ARBA" id="ARBA00023136"/>
    </source>
</evidence>
<evidence type="ECO:0000256" key="4">
    <source>
        <dbReference type="ARBA" id="ARBA00022692"/>
    </source>
</evidence>
<feature type="transmembrane region" description="Helical" evidence="7">
    <location>
        <begin position="187"/>
        <end position="206"/>
    </location>
</feature>
<comment type="subcellular location">
    <subcellularLocation>
        <location evidence="1 7">Cell membrane</location>
        <topology evidence="1 7">Multi-pass membrane protein</topology>
    </subcellularLocation>
</comment>
<evidence type="ECO:0000256" key="3">
    <source>
        <dbReference type="ARBA" id="ARBA00022475"/>
    </source>
</evidence>
<comment type="similarity">
    <text evidence="7">Belongs to the binding-protein-dependent transport system permease family.</text>
</comment>
<reference evidence="9" key="1">
    <citation type="submission" date="2021-04" db="EMBL/GenBank/DDBJ databases">
        <authorList>
            <person name="Hornung B."/>
        </authorList>
    </citation>
    <scope>NUCLEOTIDE SEQUENCE</scope>
    <source>
        <strain evidence="9">G5G6</strain>
    </source>
</reference>
<evidence type="ECO:0000256" key="7">
    <source>
        <dbReference type="RuleBase" id="RU363032"/>
    </source>
</evidence>
<dbReference type="Gene3D" id="1.10.3720.10">
    <property type="entry name" value="MetI-like"/>
    <property type="match status" value="1"/>
</dbReference>
<dbReference type="InterPro" id="IPR045621">
    <property type="entry name" value="BPD_transp_1_N"/>
</dbReference>
<dbReference type="SUPFAM" id="SSF161098">
    <property type="entry name" value="MetI-like"/>
    <property type="match status" value="1"/>
</dbReference>
<evidence type="ECO:0000256" key="5">
    <source>
        <dbReference type="ARBA" id="ARBA00022989"/>
    </source>
</evidence>
<feature type="transmembrane region" description="Helical" evidence="7">
    <location>
        <begin position="132"/>
        <end position="155"/>
    </location>
</feature>
<dbReference type="PANTHER" id="PTHR43163">
    <property type="entry name" value="DIPEPTIDE TRANSPORT SYSTEM PERMEASE PROTEIN DPPB-RELATED"/>
    <property type="match status" value="1"/>
</dbReference>
<dbReference type="Pfam" id="PF00528">
    <property type="entry name" value="BPD_transp_1"/>
    <property type="match status" value="1"/>
</dbReference>
<dbReference type="InterPro" id="IPR000515">
    <property type="entry name" value="MetI-like"/>
</dbReference>
<evidence type="ECO:0000259" key="8">
    <source>
        <dbReference type="PROSITE" id="PS50928"/>
    </source>
</evidence>
<feature type="transmembrane region" description="Helical" evidence="7">
    <location>
        <begin position="99"/>
        <end position="120"/>
    </location>
</feature>
<keyword evidence="5 7" id="KW-1133">Transmembrane helix</keyword>
<dbReference type="InterPro" id="IPR035906">
    <property type="entry name" value="MetI-like_sf"/>
</dbReference>
<name>A0A916J3E4_9PROT</name>
<keyword evidence="2 7" id="KW-0813">Transport</keyword>
<evidence type="ECO:0000313" key="10">
    <source>
        <dbReference type="Proteomes" id="UP000742786"/>
    </source>
</evidence>
<dbReference type="AlphaFoldDB" id="A0A916J3E4"/>
<proteinExistence type="inferred from homology"/>
<dbReference type="EMBL" id="CAJQUM010000001">
    <property type="protein sequence ID" value="CAG4883100.1"/>
    <property type="molecule type" value="Genomic_DNA"/>
</dbReference>
<evidence type="ECO:0000256" key="2">
    <source>
        <dbReference type="ARBA" id="ARBA00022448"/>
    </source>
</evidence>
<organism evidence="9 10">
    <name type="scientific">Georgfuchsia toluolica</name>
    <dbReference type="NCBI Taxonomy" id="424218"/>
    <lineage>
        <taxon>Bacteria</taxon>
        <taxon>Pseudomonadati</taxon>
        <taxon>Pseudomonadota</taxon>
        <taxon>Betaproteobacteria</taxon>
        <taxon>Nitrosomonadales</taxon>
        <taxon>Sterolibacteriaceae</taxon>
        <taxon>Georgfuchsia</taxon>
    </lineage>
</organism>
<comment type="caution">
    <text evidence="9">The sequence shown here is derived from an EMBL/GenBank/DDBJ whole genome shotgun (WGS) entry which is preliminary data.</text>
</comment>
<accession>A0A916J3E4</accession>
<dbReference type="PANTHER" id="PTHR43163:SF2">
    <property type="entry name" value="ABC TRANSPORTER PERMEASE PROTEIN"/>
    <property type="match status" value="1"/>
</dbReference>
<keyword evidence="6 7" id="KW-0472">Membrane</keyword>
<feature type="domain" description="ABC transmembrane type-1" evidence="8">
    <location>
        <begin position="93"/>
        <end position="310"/>
    </location>
</feature>
<dbReference type="GO" id="GO:0005886">
    <property type="term" value="C:plasma membrane"/>
    <property type="evidence" value="ECO:0007669"/>
    <property type="project" value="UniProtKB-SubCell"/>
</dbReference>
<dbReference type="PROSITE" id="PS50928">
    <property type="entry name" value="ABC_TM1"/>
    <property type="match status" value="1"/>
</dbReference>
<dbReference type="RefSeq" id="WP_220635098.1">
    <property type="nucleotide sequence ID" value="NZ_CAJQUM010000001.1"/>
</dbReference>
<feature type="transmembrane region" description="Helical" evidence="7">
    <location>
        <begin position="241"/>
        <end position="269"/>
    </location>
</feature>
<evidence type="ECO:0000256" key="1">
    <source>
        <dbReference type="ARBA" id="ARBA00004651"/>
    </source>
</evidence>
<feature type="transmembrane region" description="Helical" evidence="7">
    <location>
        <begin position="12"/>
        <end position="30"/>
    </location>
</feature>
<keyword evidence="10" id="KW-1185">Reference proteome</keyword>
<evidence type="ECO:0000313" key="9">
    <source>
        <dbReference type="EMBL" id="CAG4883100.1"/>
    </source>
</evidence>
<dbReference type="CDD" id="cd06261">
    <property type="entry name" value="TM_PBP2"/>
    <property type="match status" value="1"/>
</dbReference>
<feature type="transmembrane region" description="Helical" evidence="7">
    <location>
        <begin position="289"/>
        <end position="313"/>
    </location>
</feature>
<keyword evidence="3" id="KW-1003">Cell membrane</keyword>
<dbReference type="Pfam" id="PF19300">
    <property type="entry name" value="BPD_transp_1_N"/>
    <property type="match status" value="1"/>
</dbReference>
<protein>
    <submittedName>
        <fullName evidence="9">ABC transporter permease</fullName>
    </submittedName>
</protein>